<evidence type="ECO:0000313" key="4">
    <source>
        <dbReference type="Proteomes" id="UP000663834"/>
    </source>
</evidence>
<dbReference type="Pfam" id="PF14529">
    <property type="entry name" value="Exo_endo_phos_2"/>
    <property type="match status" value="1"/>
</dbReference>
<dbReference type="InterPro" id="IPR036691">
    <property type="entry name" value="Endo/exonu/phosph_ase_sf"/>
</dbReference>
<feature type="domain" description="Endonuclease/exonuclease/phosphatase" evidence="1">
    <location>
        <begin position="89"/>
        <end position="234"/>
    </location>
</feature>
<dbReference type="EMBL" id="CAJOBJ010002042">
    <property type="protein sequence ID" value="CAF3908468.1"/>
    <property type="molecule type" value="Genomic_DNA"/>
</dbReference>
<reference evidence="2" key="1">
    <citation type="submission" date="2021-02" db="EMBL/GenBank/DDBJ databases">
        <authorList>
            <person name="Nowell W R."/>
        </authorList>
    </citation>
    <scope>NUCLEOTIDE SEQUENCE</scope>
</reference>
<dbReference type="Proteomes" id="UP000663834">
    <property type="component" value="Unassembled WGS sequence"/>
</dbReference>
<evidence type="ECO:0000313" key="2">
    <source>
        <dbReference type="EMBL" id="CAF1631064.1"/>
    </source>
</evidence>
<dbReference type="OrthoDB" id="418748at2759"/>
<accession>A0A816D6X0</accession>
<name>A0A816D6X0_9BILA</name>
<dbReference type="EMBL" id="CAJNOW010014212">
    <property type="protein sequence ID" value="CAF1631064.1"/>
    <property type="molecule type" value="Genomic_DNA"/>
</dbReference>
<dbReference type="AlphaFoldDB" id="A0A816D6X0"/>
<dbReference type="Gene3D" id="3.60.10.10">
    <property type="entry name" value="Endonuclease/exonuclease/phosphatase"/>
    <property type="match status" value="1"/>
</dbReference>
<evidence type="ECO:0000259" key="1">
    <source>
        <dbReference type="Pfam" id="PF14529"/>
    </source>
</evidence>
<dbReference type="GO" id="GO:0003824">
    <property type="term" value="F:catalytic activity"/>
    <property type="evidence" value="ECO:0007669"/>
    <property type="project" value="InterPro"/>
</dbReference>
<dbReference type="SUPFAM" id="SSF56219">
    <property type="entry name" value="DNase I-like"/>
    <property type="match status" value="1"/>
</dbReference>
<gene>
    <name evidence="3" type="ORF">GIL414_LOCUS6935</name>
    <name evidence="2" type="ORF">KQP761_LOCUS26239</name>
</gene>
<evidence type="ECO:0000313" key="3">
    <source>
        <dbReference type="EMBL" id="CAF3908468.1"/>
    </source>
</evidence>
<proteinExistence type="predicted"/>
<dbReference type="InterPro" id="IPR005135">
    <property type="entry name" value="Endo/exonuclease/phosphatase"/>
</dbReference>
<dbReference type="Proteomes" id="UP000681720">
    <property type="component" value="Unassembled WGS sequence"/>
</dbReference>
<protein>
    <recommendedName>
        <fullName evidence="1">Endonuclease/exonuclease/phosphatase domain-containing protein</fullName>
    </recommendedName>
</protein>
<sequence length="507" mass="59610">MKQLQKYRIQIAALSETCMYDSGVKLINDFTWIFSGLPSINKNRNAHGVAICFDKTAAKLRKDSGSEWETVSERIVKIRLKCLFINPTIISIYSPVNPINNQMNDGSQKFYNDLQDVINRIPTEDMYIIMGDFNARVGWNNQQQQNLSNSIGPYKVDITNENEEKLIDLYTINNLIVTNTLFEHKLVHQTSWMHPGNKQWHMIDCTLVNKKFRSSIEDCRMYRKAAGAIGIDHHLMRMKIKLHSRSRRKLVQKKVVYDPIKMKNDNALKQFQKDLIPTFSDATDKTISIDEKYDRFVEHMKTNAEKILKIDKNRNHKRKEWLTDEILEMVEKKVTAFVNWQNHGGTKLEIEYANKYKRLRKLAKTKIEKRQEEYWDEICEEIESSVKLNDPTNAFNIIRRLSERWREFFDDLLNVSTAVDLQLIDQIKIKIIEKNEEERQNIQPTISEVRKALNQMKSRKAPGNDEITADLLKAGGEPVIKWLHENFSDVWKQEEMVEEWNLAILTK</sequence>
<comment type="caution">
    <text evidence="2">The sequence shown here is derived from an EMBL/GenBank/DDBJ whole genome shotgun (WGS) entry which is preliminary data.</text>
</comment>
<organism evidence="2 4">
    <name type="scientific">Rotaria magnacalcarata</name>
    <dbReference type="NCBI Taxonomy" id="392030"/>
    <lineage>
        <taxon>Eukaryota</taxon>
        <taxon>Metazoa</taxon>
        <taxon>Spiralia</taxon>
        <taxon>Gnathifera</taxon>
        <taxon>Rotifera</taxon>
        <taxon>Eurotatoria</taxon>
        <taxon>Bdelloidea</taxon>
        <taxon>Philodinida</taxon>
        <taxon>Philodinidae</taxon>
        <taxon>Rotaria</taxon>
    </lineage>
</organism>